<dbReference type="Proteomes" id="UP000697710">
    <property type="component" value="Unassembled WGS sequence"/>
</dbReference>
<dbReference type="PROSITE" id="PS51257">
    <property type="entry name" value="PROKAR_LIPOPROTEIN"/>
    <property type="match status" value="1"/>
</dbReference>
<proteinExistence type="predicted"/>
<gene>
    <name evidence="1" type="ORF">KC729_07105</name>
</gene>
<evidence type="ECO:0000313" key="1">
    <source>
        <dbReference type="EMBL" id="MCA9727433.1"/>
    </source>
</evidence>
<sequence length="136" mass="14855">MNHPRTVQLVGIGMLLFLMGCAGATKQRSGGEAGLLGTWKVDLRPTPDAEPYYQEFIVEQIEDGTFRGSFYHTPVENARLNTDWGEVHFAFTTADNSGAYNTSGVLRDGILHGTTHSLARGFLAVWTAERVALDAP</sequence>
<name>A0A956LXY1_UNCEI</name>
<comment type="caution">
    <text evidence="1">The sequence shown here is derived from an EMBL/GenBank/DDBJ whole genome shotgun (WGS) entry which is preliminary data.</text>
</comment>
<protein>
    <submittedName>
        <fullName evidence="1">Uncharacterized protein</fullName>
    </submittedName>
</protein>
<dbReference type="AlphaFoldDB" id="A0A956LXY1"/>
<reference evidence="1" key="1">
    <citation type="submission" date="2020-04" db="EMBL/GenBank/DDBJ databases">
        <authorList>
            <person name="Zhang T."/>
        </authorList>
    </citation>
    <scope>NUCLEOTIDE SEQUENCE</scope>
    <source>
        <strain evidence="1">HKST-UBA01</strain>
    </source>
</reference>
<dbReference type="EMBL" id="JAGQHR010000164">
    <property type="protein sequence ID" value="MCA9727433.1"/>
    <property type="molecule type" value="Genomic_DNA"/>
</dbReference>
<reference evidence="1" key="2">
    <citation type="journal article" date="2021" name="Microbiome">
        <title>Successional dynamics and alternative stable states in a saline activated sludge microbial community over 9 years.</title>
        <authorList>
            <person name="Wang Y."/>
            <person name="Ye J."/>
            <person name="Ju F."/>
            <person name="Liu L."/>
            <person name="Boyd J.A."/>
            <person name="Deng Y."/>
            <person name="Parks D.H."/>
            <person name="Jiang X."/>
            <person name="Yin X."/>
            <person name="Woodcroft B.J."/>
            <person name="Tyson G.W."/>
            <person name="Hugenholtz P."/>
            <person name="Polz M.F."/>
            <person name="Zhang T."/>
        </authorList>
    </citation>
    <scope>NUCLEOTIDE SEQUENCE</scope>
    <source>
        <strain evidence="1">HKST-UBA01</strain>
    </source>
</reference>
<evidence type="ECO:0000313" key="2">
    <source>
        <dbReference type="Proteomes" id="UP000697710"/>
    </source>
</evidence>
<organism evidence="1 2">
    <name type="scientific">Eiseniibacteriota bacterium</name>
    <dbReference type="NCBI Taxonomy" id="2212470"/>
    <lineage>
        <taxon>Bacteria</taxon>
        <taxon>Candidatus Eiseniibacteriota</taxon>
    </lineage>
</organism>
<accession>A0A956LXY1</accession>